<accession>A0A1J5NZY4</accession>
<organism evidence="1">
    <name type="scientific">mine drainage metagenome</name>
    <dbReference type="NCBI Taxonomy" id="410659"/>
    <lineage>
        <taxon>unclassified sequences</taxon>
        <taxon>metagenomes</taxon>
        <taxon>ecological metagenomes</taxon>
    </lineage>
</organism>
<evidence type="ECO:0008006" key="2">
    <source>
        <dbReference type="Google" id="ProtNLM"/>
    </source>
</evidence>
<comment type="caution">
    <text evidence="1">The sequence shown here is derived from an EMBL/GenBank/DDBJ whole genome shotgun (WGS) entry which is preliminary data.</text>
</comment>
<name>A0A1J5NZY4_9ZZZZ</name>
<dbReference type="InterPro" id="IPR011008">
    <property type="entry name" value="Dimeric_a/b-barrel"/>
</dbReference>
<dbReference type="Gene3D" id="3.30.70.100">
    <property type="match status" value="1"/>
</dbReference>
<reference evidence="1" key="1">
    <citation type="submission" date="2016-10" db="EMBL/GenBank/DDBJ databases">
        <title>Sequence of Gallionella enrichment culture.</title>
        <authorList>
            <person name="Poehlein A."/>
            <person name="Muehling M."/>
            <person name="Daniel R."/>
        </authorList>
    </citation>
    <scope>NUCLEOTIDE SEQUENCE</scope>
</reference>
<evidence type="ECO:0000313" key="1">
    <source>
        <dbReference type="EMBL" id="OIQ64398.1"/>
    </source>
</evidence>
<protein>
    <recommendedName>
        <fullName evidence="2">Ethyl tert-butyl ether degradation EthD</fullName>
    </recommendedName>
</protein>
<dbReference type="AlphaFoldDB" id="A0A1J5NZY4"/>
<dbReference type="SUPFAM" id="SSF54909">
    <property type="entry name" value="Dimeric alpha+beta barrel"/>
    <property type="match status" value="1"/>
</dbReference>
<dbReference type="EMBL" id="MLJW01008152">
    <property type="protein sequence ID" value="OIQ64398.1"/>
    <property type="molecule type" value="Genomic_DNA"/>
</dbReference>
<proteinExistence type="predicted"/>
<sequence>MITRYALFEGHVRDGQEQAFRAAVLAEILPKWKAFPGALAVRVSFAEARDDGAPEYPLILAISYPDLAAVDTALASPVRAESRVATESVMARFFTGRIHHHVTTAYDTEF</sequence>
<gene>
    <name evidence="1" type="ORF">GALL_540520</name>
</gene>